<proteinExistence type="predicted"/>
<dbReference type="RefSeq" id="WP_138947926.1">
    <property type="nucleotide sequence ID" value="NZ_CP040749.1"/>
</dbReference>
<reference evidence="2 3" key="1">
    <citation type="submission" date="2019-05" db="EMBL/GenBank/DDBJ databases">
        <title>Algicella ahnfeltiae gen. nov., sp. nov., a novel marine bacterium of the family Flavobacteriaceae isolated from a red alga.</title>
        <authorList>
            <person name="Nedashkovskaya O.I."/>
            <person name="Kukhlevskiy A.D."/>
            <person name="Kim S.-G."/>
            <person name="Zhukova N.V."/>
            <person name="Mikhailov V.V."/>
        </authorList>
    </citation>
    <scope>NUCLEOTIDE SEQUENCE [LARGE SCALE GENOMIC DNA]</scope>
    <source>
        <strain evidence="2 3">10Alg115</strain>
    </source>
</reference>
<dbReference type="Proteomes" id="UP000306229">
    <property type="component" value="Chromosome"/>
</dbReference>
<accession>A0A5B7TL35</accession>
<dbReference type="AlphaFoldDB" id="A0A5B7TL35"/>
<keyword evidence="1" id="KW-0732">Signal</keyword>
<keyword evidence="3" id="KW-1185">Reference proteome</keyword>
<organism evidence="2 3">
    <name type="scientific">Aureibaculum algae</name>
    <dbReference type="NCBI Taxonomy" id="2584122"/>
    <lineage>
        <taxon>Bacteria</taxon>
        <taxon>Pseudomonadati</taxon>
        <taxon>Bacteroidota</taxon>
        <taxon>Flavobacteriia</taxon>
        <taxon>Flavobacteriales</taxon>
        <taxon>Flavobacteriaceae</taxon>
        <taxon>Aureibaculum</taxon>
    </lineage>
</organism>
<feature type="signal peptide" evidence="1">
    <location>
        <begin position="1"/>
        <end position="21"/>
    </location>
</feature>
<dbReference type="EMBL" id="CP040749">
    <property type="protein sequence ID" value="QCX36965.1"/>
    <property type="molecule type" value="Genomic_DNA"/>
</dbReference>
<evidence type="ECO:0000313" key="2">
    <source>
        <dbReference type="EMBL" id="QCX36965.1"/>
    </source>
</evidence>
<dbReference type="OrthoDB" id="1466811at2"/>
<sequence length="359" mass="41412">MNKSIYVIGLLMLFSTLNLTAQEKSIPMIKSLKFQKNYVATQEKEALKKEVESINKRLENKQITESEAQRLKEAAAKKRALNIENRNAIIDNKIALLERNDGEMMLISEKDSLGASRIVVGMGHKDLDNDYIFGVKVQDNRPKKVKYDNRTTSALILAMGLNNALIDNESLDDSPYKVGGSRFFELGWEWQTRVFKNSNFLRFNYGLSFQFNGLKPKDNQYFVSNDGQTELQEFNYDLKKSKFRMDNLVFPVHFEFGPSKVKKTEQSIRYSTYKKFKFGIGGYGGFNLGTRQKLKYEIDGDKVKDKIKRDYNTPNFIYGLSTYAGFGDTTIYLKYDLNPIFKDALVEQHNISLGLRFHL</sequence>
<feature type="chain" id="PRO_5022660984" evidence="1">
    <location>
        <begin position="22"/>
        <end position="359"/>
    </location>
</feature>
<protein>
    <submittedName>
        <fullName evidence="2">PorT family protein</fullName>
    </submittedName>
</protein>
<dbReference type="KEGG" id="fbe:FF125_00400"/>
<name>A0A5B7TL35_9FLAO</name>
<evidence type="ECO:0000256" key="1">
    <source>
        <dbReference type="SAM" id="SignalP"/>
    </source>
</evidence>
<evidence type="ECO:0000313" key="3">
    <source>
        <dbReference type="Proteomes" id="UP000306229"/>
    </source>
</evidence>
<gene>
    <name evidence="2" type="ORF">FF125_00400</name>
</gene>